<comment type="caution">
    <text evidence="1">The sequence shown here is derived from an EMBL/GenBank/DDBJ whole genome shotgun (WGS) entry which is preliminary data.</text>
</comment>
<dbReference type="Proteomes" id="UP001651158">
    <property type="component" value="Unassembled WGS sequence"/>
</dbReference>
<reference evidence="1 2" key="1">
    <citation type="journal article" date="2022" name="Front. Cell. Infect. Microbiol.">
        <title>The Genomes of Two Strains of Taenia crassiceps the Animal Model for the Study of Human Cysticercosis.</title>
        <authorList>
            <person name="Bobes R.J."/>
            <person name="Estrada K."/>
            <person name="Rios-Valencia D.G."/>
            <person name="Calderon-Gallegos A."/>
            <person name="de la Torre P."/>
            <person name="Carrero J.C."/>
            <person name="Sanchez-Flores A."/>
            <person name="Laclette J.P."/>
        </authorList>
    </citation>
    <scope>NUCLEOTIDE SEQUENCE [LARGE SCALE GENOMIC DNA]</scope>
    <source>
        <strain evidence="1">WFUcys</strain>
    </source>
</reference>
<proteinExistence type="predicted"/>
<keyword evidence="2" id="KW-1185">Reference proteome</keyword>
<accession>A0ABR4Q2Q1</accession>
<evidence type="ECO:0000313" key="2">
    <source>
        <dbReference type="Proteomes" id="UP001651158"/>
    </source>
</evidence>
<gene>
    <name evidence="1" type="ORF">TcWFU_009947</name>
</gene>
<dbReference type="EMBL" id="JAKROA010000016">
    <property type="protein sequence ID" value="KAL5103794.1"/>
    <property type="molecule type" value="Genomic_DNA"/>
</dbReference>
<evidence type="ECO:0000313" key="1">
    <source>
        <dbReference type="EMBL" id="KAL5103794.1"/>
    </source>
</evidence>
<sequence length="85" mass="9616">MVPTLHPPTQTLKARYLFRSPWAASTMLATPSLEDAALAMGALDDPMVQLTLLLVERQIWHTGETALIWQPLRCIRSKMRLMARS</sequence>
<organism evidence="1 2">
    <name type="scientific">Taenia crassiceps</name>
    <dbReference type="NCBI Taxonomy" id="6207"/>
    <lineage>
        <taxon>Eukaryota</taxon>
        <taxon>Metazoa</taxon>
        <taxon>Spiralia</taxon>
        <taxon>Lophotrochozoa</taxon>
        <taxon>Platyhelminthes</taxon>
        <taxon>Cestoda</taxon>
        <taxon>Eucestoda</taxon>
        <taxon>Cyclophyllidea</taxon>
        <taxon>Taeniidae</taxon>
        <taxon>Taenia</taxon>
    </lineage>
</organism>
<name>A0ABR4Q2Q1_9CEST</name>
<protein>
    <submittedName>
        <fullName evidence="1">Uncharacterized protein</fullName>
    </submittedName>
</protein>